<dbReference type="WBParaSite" id="nRc.2.0.1.t05426-RA">
    <property type="protein sequence ID" value="nRc.2.0.1.t05426-RA"/>
    <property type="gene ID" value="nRc.2.0.1.g05426"/>
</dbReference>
<dbReference type="AlphaFoldDB" id="A0A915HV58"/>
<accession>A0A915HV58</accession>
<evidence type="ECO:0000313" key="2">
    <source>
        <dbReference type="WBParaSite" id="nRc.2.0.1.t05426-RA"/>
    </source>
</evidence>
<protein>
    <submittedName>
        <fullName evidence="2">Uncharacterized protein</fullName>
    </submittedName>
</protein>
<keyword evidence="1" id="KW-1185">Reference proteome</keyword>
<evidence type="ECO:0000313" key="1">
    <source>
        <dbReference type="Proteomes" id="UP000887565"/>
    </source>
</evidence>
<organism evidence="1 2">
    <name type="scientific">Romanomermis culicivorax</name>
    <name type="common">Nematode worm</name>
    <dbReference type="NCBI Taxonomy" id="13658"/>
    <lineage>
        <taxon>Eukaryota</taxon>
        <taxon>Metazoa</taxon>
        <taxon>Ecdysozoa</taxon>
        <taxon>Nematoda</taxon>
        <taxon>Enoplea</taxon>
        <taxon>Dorylaimia</taxon>
        <taxon>Mermithida</taxon>
        <taxon>Mermithoidea</taxon>
        <taxon>Mermithidae</taxon>
        <taxon>Romanomermis</taxon>
    </lineage>
</organism>
<name>A0A915HV58_ROMCU</name>
<reference evidence="2" key="1">
    <citation type="submission" date="2022-11" db="UniProtKB">
        <authorList>
            <consortium name="WormBaseParasite"/>
        </authorList>
    </citation>
    <scope>IDENTIFICATION</scope>
</reference>
<sequence length="108" mass="11929">MLNKVVTEHNKILKGDDLPYQLENVVADVSIARIFGWQDIRVATGGGCVVCSVVSSGGINNFDRVVSTLVLSQREFSNTGLQSDHARIIFVRFSDKNGREICKNTNNM</sequence>
<dbReference type="Proteomes" id="UP000887565">
    <property type="component" value="Unplaced"/>
</dbReference>
<proteinExistence type="predicted"/>